<evidence type="ECO:0000259" key="1">
    <source>
        <dbReference type="Pfam" id="PF04073"/>
    </source>
</evidence>
<gene>
    <name evidence="2" type="ORF">AAA081_06920</name>
</gene>
<dbReference type="CDD" id="cd04333">
    <property type="entry name" value="ProX_deacylase"/>
    <property type="match status" value="1"/>
</dbReference>
<proteinExistence type="predicted"/>
<dbReference type="PANTHER" id="PTHR30411">
    <property type="entry name" value="CYTOPLASMIC PROTEIN"/>
    <property type="match status" value="1"/>
</dbReference>
<dbReference type="InterPro" id="IPR036754">
    <property type="entry name" value="YbaK/aa-tRNA-synt-asso_dom_sf"/>
</dbReference>
<comment type="caution">
    <text evidence="2">The sequence shown here is derived from an EMBL/GenBank/DDBJ whole genome shotgun (WGS) entry which is preliminary data.</text>
</comment>
<dbReference type="Pfam" id="PF04073">
    <property type="entry name" value="tRNA_edit"/>
    <property type="match status" value="1"/>
</dbReference>
<dbReference type="SUPFAM" id="SSF55826">
    <property type="entry name" value="YbaK/ProRS associated domain"/>
    <property type="match status" value="1"/>
</dbReference>
<keyword evidence="3" id="KW-1185">Reference proteome</keyword>
<dbReference type="InterPro" id="IPR007214">
    <property type="entry name" value="YbaK/aa-tRNA-synth-assoc-dom"/>
</dbReference>
<name>A0ABV1J746_9FIRM</name>
<dbReference type="Proteomes" id="UP001481872">
    <property type="component" value="Unassembled WGS sequence"/>
</dbReference>
<dbReference type="EMBL" id="JBBNPS010000020">
    <property type="protein sequence ID" value="MEQ3354021.1"/>
    <property type="molecule type" value="Genomic_DNA"/>
</dbReference>
<dbReference type="PANTHER" id="PTHR30411:SF1">
    <property type="entry name" value="CYTOPLASMIC PROTEIN"/>
    <property type="match status" value="1"/>
</dbReference>
<evidence type="ECO:0000313" key="3">
    <source>
        <dbReference type="Proteomes" id="UP001481872"/>
    </source>
</evidence>
<evidence type="ECO:0000313" key="2">
    <source>
        <dbReference type="EMBL" id="MEQ3354021.1"/>
    </source>
</evidence>
<reference evidence="2 3" key="1">
    <citation type="submission" date="2024-04" db="EMBL/GenBank/DDBJ databases">
        <title>Human intestinal bacterial collection.</title>
        <authorList>
            <person name="Pauvert C."/>
            <person name="Hitch T.C.A."/>
            <person name="Clavel T."/>
        </authorList>
    </citation>
    <scope>NUCLEOTIDE SEQUENCE [LARGE SCALE GENOMIC DNA]</scope>
    <source>
        <strain evidence="2 3">CLA-SR-H026</strain>
    </source>
</reference>
<dbReference type="Gene3D" id="3.90.960.10">
    <property type="entry name" value="YbaK/aminoacyl-tRNA synthetase-associated domain"/>
    <property type="match status" value="1"/>
</dbReference>
<protein>
    <submittedName>
        <fullName evidence="2">YbaK/EbsC family protein</fullName>
    </submittedName>
</protein>
<dbReference type="RefSeq" id="WP_349054325.1">
    <property type="nucleotide sequence ID" value="NZ_JBBNPS010000020.1"/>
</dbReference>
<sequence>MSKEKAYAYLEEKGLTEHFIETEESTATVEMAAAVLGVTEGEIAKSLTFRNAEKEPILIVIAGDKRVDNKKFKAAFQTKAKMLSAEEVAEEIGHEVGGVTPFGVNPGVKIYLDESLKAYDVVYPACGSEYAVAKFSVDELIHAVDGEGFVDVSK</sequence>
<accession>A0ABV1J746</accession>
<feature type="domain" description="YbaK/aminoacyl-tRNA synthetase-associated" evidence="1">
    <location>
        <begin position="24"/>
        <end position="141"/>
    </location>
</feature>
<organism evidence="2 3">
    <name type="scientific">Aedoeadaptatus acetigenes</name>
    <dbReference type="NCBI Taxonomy" id="2981723"/>
    <lineage>
        <taxon>Bacteria</taxon>
        <taxon>Bacillati</taxon>
        <taxon>Bacillota</taxon>
        <taxon>Tissierellia</taxon>
        <taxon>Tissierellales</taxon>
        <taxon>Peptoniphilaceae</taxon>
        <taxon>Aedoeadaptatus</taxon>
    </lineage>
</organism>